<organism evidence="1 2">
    <name type="scientific">Fusarium albosuccineum</name>
    <dbReference type="NCBI Taxonomy" id="1237068"/>
    <lineage>
        <taxon>Eukaryota</taxon>
        <taxon>Fungi</taxon>
        <taxon>Dikarya</taxon>
        <taxon>Ascomycota</taxon>
        <taxon>Pezizomycotina</taxon>
        <taxon>Sordariomycetes</taxon>
        <taxon>Hypocreomycetidae</taxon>
        <taxon>Hypocreales</taxon>
        <taxon>Nectriaceae</taxon>
        <taxon>Fusarium</taxon>
        <taxon>Fusarium decemcellulare species complex</taxon>
    </lineage>
</organism>
<keyword evidence="2" id="KW-1185">Reference proteome</keyword>
<keyword evidence="1" id="KW-0808">Transferase</keyword>
<keyword evidence="1" id="KW-0032">Aminotransferase</keyword>
<name>A0A8H4L0M2_9HYPO</name>
<reference evidence="1 2" key="1">
    <citation type="submission" date="2020-01" db="EMBL/GenBank/DDBJ databases">
        <title>Identification and distribution of gene clusters putatively required for synthesis of sphingolipid metabolism inhibitors in phylogenetically diverse species of the filamentous fungus Fusarium.</title>
        <authorList>
            <person name="Kim H.-S."/>
            <person name="Busman M."/>
            <person name="Brown D.W."/>
            <person name="Divon H."/>
            <person name="Uhlig S."/>
            <person name="Proctor R.H."/>
        </authorList>
    </citation>
    <scope>NUCLEOTIDE SEQUENCE [LARGE SCALE GENOMIC DNA]</scope>
    <source>
        <strain evidence="1 2">NRRL 20459</strain>
    </source>
</reference>
<gene>
    <name evidence="1" type="ORF">FALBO_14341</name>
</gene>
<dbReference type="AlphaFoldDB" id="A0A8H4L0M2"/>
<evidence type="ECO:0000313" key="2">
    <source>
        <dbReference type="Proteomes" id="UP000554235"/>
    </source>
</evidence>
<sequence>MRPLLVRSALRSARASSLRLCLAQRFSIKAEAASAAKPVGLDPSRLTITKTSSPKGLSKPEDLVFGREFTGKKSSLAESVLC</sequence>
<protein>
    <submittedName>
        <fullName evidence="1">Branched-chain amino acid aminotransferase cytosolic</fullName>
    </submittedName>
</protein>
<dbReference type="EMBL" id="JAADYS010002319">
    <property type="protein sequence ID" value="KAF4458908.1"/>
    <property type="molecule type" value="Genomic_DNA"/>
</dbReference>
<evidence type="ECO:0000313" key="1">
    <source>
        <dbReference type="EMBL" id="KAF4458908.1"/>
    </source>
</evidence>
<proteinExistence type="predicted"/>
<dbReference type="OrthoDB" id="1732691at2759"/>
<comment type="caution">
    <text evidence="1">The sequence shown here is derived from an EMBL/GenBank/DDBJ whole genome shotgun (WGS) entry which is preliminary data.</text>
</comment>
<dbReference type="GO" id="GO:0008483">
    <property type="term" value="F:transaminase activity"/>
    <property type="evidence" value="ECO:0007669"/>
    <property type="project" value="UniProtKB-KW"/>
</dbReference>
<dbReference type="Proteomes" id="UP000554235">
    <property type="component" value="Unassembled WGS sequence"/>
</dbReference>
<accession>A0A8H4L0M2</accession>